<dbReference type="AlphaFoldDB" id="A0A182J0G6"/>
<organism evidence="1">
    <name type="scientific">Anopheles atroparvus</name>
    <name type="common">European mosquito</name>
    <dbReference type="NCBI Taxonomy" id="41427"/>
    <lineage>
        <taxon>Eukaryota</taxon>
        <taxon>Metazoa</taxon>
        <taxon>Ecdysozoa</taxon>
        <taxon>Arthropoda</taxon>
        <taxon>Hexapoda</taxon>
        <taxon>Insecta</taxon>
        <taxon>Pterygota</taxon>
        <taxon>Neoptera</taxon>
        <taxon>Endopterygota</taxon>
        <taxon>Diptera</taxon>
        <taxon>Nematocera</taxon>
        <taxon>Culicoidea</taxon>
        <taxon>Culicidae</taxon>
        <taxon>Anophelinae</taxon>
        <taxon>Anopheles</taxon>
    </lineage>
</organism>
<dbReference type="VEuPathDB" id="VectorBase:AATE008995"/>
<reference evidence="1" key="1">
    <citation type="submission" date="2022-08" db="UniProtKB">
        <authorList>
            <consortium name="EnsemblMetazoa"/>
        </authorList>
    </citation>
    <scope>IDENTIFICATION</scope>
    <source>
        <strain evidence="1">EBRO</strain>
    </source>
</reference>
<proteinExistence type="predicted"/>
<protein>
    <submittedName>
        <fullName evidence="1">Uncharacterized protein</fullName>
    </submittedName>
</protein>
<accession>A0A182J0G6</accession>
<evidence type="ECO:0000313" key="1">
    <source>
        <dbReference type="EnsemblMetazoa" id="AATE008995-PA.1"/>
    </source>
</evidence>
<sequence length="251" mass="28260">MKSFLLIESWQLDPRHLPRIYDHHQHKMPWAADMMIVSTVGTGADEEPSHCDKICHFGHVLPLLLRRYGRQAAHLERAEERLLRQHDVGPAIFDIVDHDARVGLIYLRQTRAEHFRRGRWRDHLFRSLAQLLEDAVRLACPVAPRYVRLVHDRHPLTGDTGNGPRATFPARHCRGHTDVLGLVQGRIVVVLIAVIVVTVLVVFVSASVLLISRVVSSGLFIVVFVVVEHSAAGEATLEQIARLPLAGQDEV</sequence>
<name>A0A182J0G6_ANOAO</name>
<dbReference type="EnsemblMetazoa" id="AATE008995-RA">
    <property type="protein sequence ID" value="AATE008995-PA.1"/>
    <property type="gene ID" value="AATE008995"/>
</dbReference>